<keyword evidence="8" id="KW-1185">Reference proteome</keyword>
<dbReference type="GO" id="GO:1903461">
    <property type="term" value="P:Okazaki fragment processing involved in mitotic DNA replication"/>
    <property type="evidence" value="ECO:0007669"/>
    <property type="project" value="TreeGrafter"/>
</dbReference>
<dbReference type="EMBL" id="JAODAN010000006">
    <property type="protein sequence ID" value="KAK1923700.1"/>
    <property type="molecule type" value="Genomic_DNA"/>
</dbReference>
<dbReference type="SUPFAM" id="SSF56091">
    <property type="entry name" value="DNA ligase/mRNA capping enzyme, catalytic domain"/>
    <property type="match status" value="1"/>
</dbReference>
<dbReference type="Pfam" id="PF01068">
    <property type="entry name" value="DNA_ligase_A_M"/>
    <property type="match status" value="1"/>
</dbReference>
<evidence type="ECO:0000256" key="2">
    <source>
        <dbReference type="ARBA" id="ARBA00022598"/>
    </source>
</evidence>
<dbReference type="InterPro" id="IPR012340">
    <property type="entry name" value="NA-bd_OB-fold"/>
</dbReference>
<dbReference type="Gene3D" id="1.10.3260.10">
    <property type="entry name" value="DNA ligase, ATP-dependent, N-terminal domain"/>
    <property type="match status" value="1"/>
</dbReference>
<dbReference type="Pfam" id="PF04675">
    <property type="entry name" value="DNA_ligase_A_N"/>
    <property type="match status" value="1"/>
</dbReference>
<evidence type="ECO:0000256" key="5">
    <source>
        <dbReference type="SAM" id="MobiDB-lite"/>
    </source>
</evidence>
<gene>
    <name evidence="7" type="ORF">DB88DRAFT_309456</name>
</gene>
<dbReference type="GO" id="GO:0006310">
    <property type="term" value="P:DNA recombination"/>
    <property type="evidence" value="ECO:0007669"/>
    <property type="project" value="InterPro"/>
</dbReference>
<dbReference type="GO" id="GO:0003910">
    <property type="term" value="F:DNA ligase (ATP) activity"/>
    <property type="evidence" value="ECO:0007669"/>
    <property type="project" value="InterPro"/>
</dbReference>
<evidence type="ECO:0000256" key="1">
    <source>
        <dbReference type="ARBA" id="ARBA00007572"/>
    </source>
</evidence>
<dbReference type="Proteomes" id="UP001182556">
    <property type="component" value="Unassembled WGS sequence"/>
</dbReference>
<name>A0AAD9D0B1_PAPLA</name>
<dbReference type="Gene3D" id="3.30.470.30">
    <property type="entry name" value="DNA ligase/mRNA capping enzyme"/>
    <property type="match status" value="1"/>
</dbReference>
<dbReference type="InterPro" id="IPR012310">
    <property type="entry name" value="DNA_ligase_ATP-dep_cent"/>
</dbReference>
<evidence type="ECO:0000313" key="8">
    <source>
        <dbReference type="Proteomes" id="UP001182556"/>
    </source>
</evidence>
<dbReference type="Gene3D" id="2.40.50.140">
    <property type="entry name" value="Nucleic acid-binding proteins"/>
    <property type="match status" value="1"/>
</dbReference>
<dbReference type="AlphaFoldDB" id="A0AAD9D0B1"/>
<sequence length="871" mass="97286">MDIPFESFANLVYRLGHPPKSKSSQQPIHPTKIFQSWLAHLPRPFPPRTGKHLFRLLFPHEGSRRRYGLKETKLAMELERILCVSGLTQWDAVGWGQAGSGCLGKEVERVMRDRLDKNTKSDISIREIDQILDGLAAHSSFSQLSQPPLNFPAQDALLTRLYRDSNLSPYSLCLITQIILRDLRPLLNPLPSLRARNPTAMLRLKSTAGPTQLDLVAAMRCWHPHMPGLYTRGMGDLDLCADTVEPLSPAQAGPSCGARVGVNVQIPKCIKGRSVDDALKHFVHIGQKPAAEIWAETKYDGYRMQIHVEIRNQDDVSIRIFSKSKRESTADRLNTHAIILSALGLPIPDHLPAHPALQARAKAISRSAIRSSVILEAEVVPYNEGIREGNRGPGIEEFWWLGAAGVTAEATGPRFRIDNHRHLCLVFFDILHLDGESLLQTPLVSRRRLLEKVVRTVPGFSCFAEYTAISTDRGRSHTCEMLRSVFDRVCSSIEEGLVLKAAESTYLDARWRWVKLKKDYIPNLGDCIDLVLLGAGWDPDRARDLRVDTSVCTTFYLGVLTNHDAVKAKIETPHFEILFRVSYGLERDALEIVNGNIRHGRWKSKSYDRNDPYKRKLLGLSWTFTMAPALRPPSILFEQPLCAEVMGAGFQKVLGSKYYELRWPRLQKIFEPRERSWIDALTASDLIKTAHSALGYIDTPDLQVSPSGSSRGDSIRALWRSSSAINLTDIPDLPTPSPERPSPRRMRSAPTLQGMLKSSPPTPVSTGRYRSMGAVAEKLFDSQDDQDKQFGIKHDMDQSESPSPLKAIEVKSNVPSSVTGDQSVVLLGAKPSATESKAKRSCSITRRKVLSLRTRISAVLRKTGGATIQDR</sequence>
<comment type="caution">
    <text evidence="7">The sequence shown here is derived from an EMBL/GenBank/DDBJ whole genome shotgun (WGS) entry which is preliminary data.</text>
</comment>
<organism evidence="7 8">
    <name type="scientific">Papiliotrema laurentii</name>
    <name type="common">Cryptococcus laurentii</name>
    <dbReference type="NCBI Taxonomy" id="5418"/>
    <lineage>
        <taxon>Eukaryota</taxon>
        <taxon>Fungi</taxon>
        <taxon>Dikarya</taxon>
        <taxon>Basidiomycota</taxon>
        <taxon>Agaricomycotina</taxon>
        <taxon>Tremellomycetes</taxon>
        <taxon>Tremellales</taxon>
        <taxon>Rhynchogastremaceae</taxon>
        <taxon>Papiliotrema</taxon>
    </lineage>
</organism>
<comment type="similarity">
    <text evidence="1">Belongs to the ATP-dependent DNA ligase family.</text>
</comment>
<dbReference type="GO" id="GO:0006281">
    <property type="term" value="P:DNA repair"/>
    <property type="evidence" value="ECO:0007669"/>
    <property type="project" value="InterPro"/>
</dbReference>
<keyword evidence="3" id="KW-0547">Nucleotide-binding</keyword>
<dbReference type="GO" id="GO:0003677">
    <property type="term" value="F:DNA binding"/>
    <property type="evidence" value="ECO:0007669"/>
    <property type="project" value="InterPro"/>
</dbReference>
<dbReference type="GO" id="GO:0005524">
    <property type="term" value="F:ATP binding"/>
    <property type="evidence" value="ECO:0007669"/>
    <property type="project" value="UniProtKB-KW"/>
</dbReference>
<protein>
    <recommendedName>
        <fullName evidence="6">ATP-dependent DNA ligase family profile domain-containing protein</fullName>
    </recommendedName>
</protein>
<keyword evidence="2" id="KW-0436">Ligase</keyword>
<evidence type="ECO:0000259" key="6">
    <source>
        <dbReference type="PROSITE" id="PS50160"/>
    </source>
</evidence>
<dbReference type="PROSITE" id="PS50160">
    <property type="entry name" value="DNA_LIGASE_A3"/>
    <property type="match status" value="1"/>
</dbReference>
<dbReference type="PANTHER" id="PTHR45674:SF12">
    <property type="entry name" value="ATP DEPENDENT DNA LIGASE DOMAIN-CONTAINING PROTEIN"/>
    <property type="match status" value="1"/>
</dbReference>
<keyword evidence="4" id="KW-0067">ATP-binding</keyword>
<dbReference type="InterPro" id="IPR012308">
    <property type="entry name" value="DNA_ligase_ATP-dep_N"/>
</dbReference>
<dbReference type="GO" id="GO:0005739">
    <property type="term" value="C:mitochondrion"/>
    <property type="evidence" value="ECO:0007669"/>
    <property type="project" value="TreeGrafter"/>
</dbReference>
<dbReference type="InterPro" id="IPR050191">
    <property type="entry name" value="ATP-dep_DNA_ligase"/>
</dbReference>
<dbReference type="InterPro" id="IPR036599">
    <property type="entry name" value="DNA_ligase_N_sf"/>
</dbReference>
<dbReference type="PANTHER" id="PTHR45674">
    <property type="entry name" value="DNA LIGASE 1/3 FAMILY MEMBER"/>
    <property type="match status" value="1"/>
</dbReference>
<evidence type="ECO:0000256" key="3">
    <source>
        <dbReference type="ARBA" id="ARBA00022741"/>
    </source>
</evidence>
<dbReference type="GO" id="GO:0005634">
    <property type="term" value="C:nucleus"/>
    <property type="evidence" value="ECO:0007669"/>
    <property type="project" value="TreeGrafter"/>
</dbReference>
<accession>A0AAD9D0B1</accession>
<evidence type="ECO:0000256" key="4">
    <source>
        <dbReference type="ARBA" id="ARBA00022840"/>
    </source>
</evidence>
<reference evidence="7" key="1">
    <citation type="submission" date="2023-02" db="EMBL/GenBank/DDBJ databases">
        <title>Identification and recombinant expression of a fungal hydrolase from Papiliotrema laurentii that hydrolyzes apple cutin and clears colloidal polyester polyurethane.</title>
        <authorList>
            <consortium name="DOE Joint Genome Institute"/>
            <person name="Roman V.A."/>
            <person name="Bojanowski C."/>
            <person name="Crable B.R."/>
            <person name="Wagner D.N."/>
            <person name="Hung C.S."/>
            <person name="Nadeau L.J."/>
            <person name="Schratz L."/>
            <person name="Haridas S."/>
            <person name="Pangilinan J."/>
            <person name="Lipzen A."/>
            <person name="Na H."/>
            <person name="Yan M."/>
            <person name="Ng V."/>
            <person name="Grigoriev I.V."/>
            <person name="Spatafora J.W."/>
            <person name="Barlow D."/>
            <person name="Biffinger J."/>
            <person name="Kelley-Loughnane N."/>
            <person name="Varaljay V.A."/>
            <person name="Crookes-Goodson W.J."/>
        </authorList>
    </citation>
    <scope>NUCLEOTIDE SEQUENCE</scope>
    <source>
        <strain evidence="7">5307AH</strain>
    </source>
</reference>
<feature type="region of interest" description="Disordered" evidence="5">
    <location>
        <begin position="728"/>
        <end position="768"/>
    </location>
</feature>
<feature type="domain" description="ATP-dependent DNA ligase family profile" evidence="6">
    <location>
        <begin position="423"/>
        <end position="535"/>
    </location>
</feature>
<proteinExistence type="inferred from homology"/>
<evidence type="ECO:0000313" key="7">
    <source>
        <dbReference type="EMBL" id="KAK1923700.1"/>
    </source>
</evidence>